<evidence type="ECO:0000256" key="3">
    <source>
        <dbReference type="ARBA" id="ARBA00022679"/>
    </source>
</evidence>
<evidence type="ECO:0000313" key="10">
    <source>
        <dbReference type="EMBL" id="MCR6544817.1"/>
    </source>
</evidence>
<dbReference type="RefSeq" id="WP_089612377.1">
    <property type="nucleotide sequence ID" value="NZ_CP022121.1"/>
</dbReference>
<feature type="domain" description="Radical SAM core" evidence="9">
    <location>
        <begin position="179"/>
        <end position="394"/>
    </location>
</feature>
<feature type="domain" description="B12-binding" evidence="8">
    <location>
        <begin position="11"/>
        <end position="138"/>
    </location>
</feature>
<dbReference type="InterPro" id="IPR058240">
    <property type="entry name" value="rSAM_sf"/>
</dbReference>
<dbReference type="Gene3D" id="3.40.50.280">
    <property type="entry name" value="Cobalamin-binding domain"/>
    <property type="match status" value="1"/>
</dbReference>
<dbReference type="Gene3D" id="3.80.30.20">
    <property type="entry name" value="tm_1862 like domain"/>
    <property type="match status" value="1"/>
</dbReference>
<gene>
    <name evidence="10" type="ORF">NVS47_04680</name>
</gene>
<dbReference type="InterPro" id="IPR006638">
    <property type="entry name" value="Elp3/MiaA/NifB-like_rSAM"/>
</dbReference>
<dbReference type="SUPFAM" id="SSF52242">
    <property type="entry name" value="Cobalamin (vitamin B12)-binding domain"/>
    <property type="match status" value="1"/>
</dbReference>
<dbReference type="InterPro" id="IPR006158">
    <property type="entry name" value="Cobalamin-bd"/>
</dbReference>
<evidence type="ECO:0000256" key="1">
    <source>
        <dbReference type="ARBA" id="ARBA00001966"/>
    </source>
</evidence>
<name>A0ABT1Y1S0_9FIRM</name>
<evidence type="ECO:0000256" key="2">
    <source>
        <dbReference type="ARBA" id="ARBA00022603"/>
    </source>
</evidence>
<dbReference type="PANTHER" id="PTHR43409:SF7">
    <property type="entry name" value="BLL1977 PROTEIN"/>
    <property type="match status" value="1"/>
</dbReference>
<protein>
    <submittedName>
        <fullName evidence="10">B12-binding domain-containing radical SAM protein</fullName>
    </submittedName>
</protein>
<dbReference type="Pfam" id="PF02310">
    <property type="entry name" value="B12-binding"/>
    <property type="match status" value="1"/>
</dbReference>
<evidence type="ECO:0000259" key="8">
    <source>
        <dbReference type="PROSITE" id="PS51332"/>
    </source>
</evidence>
<organism evidence="10 11">
    <name type="scientific">Dehalobacterium formicoaceticum</name>
    <dbReference type="NCBI Taxonomy" id="51515"/>
    <lineage>
        <taxon>Bacteria</taxon>
        <taxon>Bacillati</taxon>
        <taxon>Bacillota</taxon>
        <taxon>Clostridia</taxon>
        <taxon>Eubacteriales</taxon>
        <taxon>Peptococcaceae</taxon>
        <taxon>Dehalobacterium</taxon>
    </lineage>
</organism>
<dbReference type="PANTHER" id="PTHR43409">
    <property type="entry name" value="ANAEROBIC MAGNESIUM-PROTOPORPHYRIN IX MONOMETHYL ESTER CYCLASE-RELATED"/>
    <property type="match status" value="1"/>
</dbReference>
<dbReference type="InterPro" id="IPR023404">
    <property type="entry name" value="rSAM_horseshoe"/>
</dbReference>
<dbReference type="Proteomes" id="UP001524944">
    <property type="component" value="Unassembled WGS sequence"/>
</dbReference>
<dbReference type="SFLD" id="SFLDG01082">
    <property type="entry name" value="B12-binding_domain_containing"/>
    <property type="match status" value="1"/>
</dbReference>
<dbReference type="SMART" id="SM00729">
    <property type="entry name" value="Elp3"/>
    <property type="match status" value="1"/>
</dbReference>
<dbReference type="SFLD" id="SFLDG01123">
    <property type="entry name" value="methyltransferase_(Class_B)"/>
    <property type="match status" value="1"/>
</dbReference>
<dbReference type="PROSITE" id="PS51918">
    <property type="entry name" value="RADICAL_SAM"/>
    <property type="match status" value="1"/>
</dbReference>
<keyword evidence="6" id="KW-0408">Iron</keyword>
<sequence>MKILLVRPGRRKQAITLGEFMYGEPLGLESVFALLKEEHELKVLDLMVGKEDLLTICVSYRPDVIGFTSLCIDVPAVLDLAKQVKDHHPDVITMVGGTQTFLAPESFFVPQIDHVAEFTTKENLKTLCSYLQKKAQVPLIDGIRSQENHFEGTGVRGINDYIQPDRSCTDQYRKYYSYFGYRPCALLQTSRGCSSMCNFCQRWKIEGSQEKDEPLTEIIREIEKIKEPSIMIIDNNFLYHRERLENFCALLEERGIRKNFICYGSAQSIVQNETTMKRLAENGLKAVLVGYESFKDEELANYQKKSTRAINIAAGKILKNYHIDCWASFILHPDWTTQDFKEFRKYLRILRPEISSLTPLTPFPGSFLAKKYRDRTLYQKEDYDQWSYSLVSIAPGNMSLRRYYFEVLLSNFYVNLFMNNASYLVNKFGLCTLLRLLKGSFKFLLRYLRFMIKG</sequence>
<accession>A0ABT1Y1S0</accession>
<keyword evidence="5" id="KW-0479">Metal-binding</keyword>
<dbReference type="EMBL" id="JANPWE010000002">
    <property type="protein sequence ID" value="MCR6544817.1"/>
    <property type="molecule type" value="Genomic_DNA"/>
</dbReference>
<keyword evidence="11" id="KW-1185">Reference proteome</keyword>
<dbReference type="InterPro" id="IPR007197">
    <property type="entry name" value="rSAM"/>
</dbReference>
<evidence type="ECO:0000259" key="9">
    <source>
        <dbReference type="PROSITE" id="PS51918"/>
    </source>
</evidence>
<keyword evidence="3" id="KW-0808">Transferase</keyword>
<keyword evidence="2" id="KW-0489">Methyltransferase</keyword>
<dbReference type="PROSITE" id="PS51332">
    <property type="entry name" value="B12_BINDING"/>
    <property type="match status" value="1"/>
</dbReference>
<dbReference type="InterPro" id="IPR051198">
    <property type="entry name" value="BchE-like"/>
</dbReference>
<keyword evidence="7" id="KW-0411">Iron-sulfur</keyword>
<evidence type="ECO:0000256" key="7">
    <source>
        <dbReference type="ARBA" id="ARBA00023014"/>
    </source>
</evidence>
<dbReference type="SFLD" id="SFLDS00029">
    <property type="entry name" value="Radical_SAM"/>
    <property type="match status" value="1"/>
</dbReference>
<evidence type="ECO:0000256" key="4">
    <source>
        <dbReference type="ARBA" id="ARBA00022691"/>
    </source>
</evidence>
<reference evidence="10 11" key="1">
    <citation type="submission" date="2022-08" db="EMBL/GenBank/DDBJ databases">
        <title>Proteogenomics of the novel Dehalobacterium formicoaceticum strain EZ94 highlights a key role of methyltransferases during anaerobic dichloromethane degradation.</title>
        <authorList>
            <person name="Wasmund K."/>
        </authorList>
    </citation>
    <scope>NUCLEOTIDE SEQUENCE [LARGE SCALE GENOMIC DNA]</scope>
    <source>
        <strain evidence="10 11">EZ94</strain>
    </source>
</reference>
<evidence type="ECO:0000313" key="11">
    <source>
        <dbReference type="Proteomes" id="UP001524944"/>
    </source>
</evidence>
<proteinExistence type="predicted"/>
<dbReference type="CDD" id="cd01335">
    <property type="entry name" value="Radical_SAM"/>
    <property type="match status" value="1"/>
</dbReference>
<keyword evidence="4" id="KW-0949">S-adenosyl-L-methionine</keyword>
<dbReference type="SUPFAM" id="SSF102114">
    <property type="entry name" value="Radical SAM enzymes"/>
    <property type="match status" value="1"/>
</dbReference>
<dbReference type="InterPro" id="IPR036724">
    <property type="entry name" value="Cobalamin-bd_sf"/>
</dbReference>
<evidence type="ECO:0000256" key="5">
    <source>
        <dbReference type="ARBA" id="ARBA00022723"/>
    </source>
</evidence>
<dbReference type="Pfam" id="PF04055">
    <property type="entry name" value="Radical_SAM"/>
    <property type="match status" value="1"/>
</dbReference>
<evidence type="ECO:0000256" key="6">
    <source>
        <dbReference type="ARBA" id="ARBA00023004"/>
    </source>
</evidence>
<comment type="cofactor">
    <cofactor evidence="1">
        <name>[4Fe-4S] cluster</name>
        <dbReference type="ChEBI" id="CHEBI:49883"/>
    </cofactor>
</comment>
<comment type="caution">
    <text evidence="10">The sequence shown here is derived from an EMBL/GenBank/DDBJ whole genome shotgun (WGS) entry which is preliminary data.</text>
</comment>
<dbReference type="InterPro" id="IPR034466">
    <property type="entry name" value="Methyltransferase_Class_B"/>
</dbReference>